<keyword evidence="11" id="KW-1185">Reference proteome</keyword>
<dbReference type="GO" id="GO:0003729">
    <property type="term" value="F:mRNA binding"/>
    <property type="evidence" value="ECO:0007669"/>
    <property type="project" value="TreeGrafter"/>
</dbReference>
<feature type="domain" description="THO complex subunitTHOC2 C-terminal" evidence="7">
    <location>
        <begin position="912"/>
        <end position="1191"/>
    </location>
</feature>
<evidence type="ECO:0000256" key="5">
    <source>
        <dbReference type="SAM" id="Coils"/>
    </source>
</evidence>
<evidence type="ECO:0000256" key="3">
    <source>
        <dbReference type="ARBA" id="ARBA00019596"/>
    </source>
</evidence>
<comment type="caution">
    <text evidence="10">The sequence shown here is derived from an EMBL/GenBank/DDBJ whole genome shotgun (WGS) entry which is preliminary data.</text>
</comment>
<feature type="compositionally biased region" description="Basic and acidic residues" evidence="6">
    <location>
        <begin position="1517"/>
        <end position="1609"/>
    </location>
</feature>
<accession>A0AAD5UB49</accession>
<dbReference type="GO" id="GO:0000445">
    <property type="term" value="C:THO complex part of transcription export complex"/>
    <property type="evidence" value="ECO:0007669"/>
    <property type="project" value="TreeGrafter"/>
</dbReference>
<feature type="region of interest" description="Disordered" evidence="6">
    <location>
        <begin position="1247"/>
        <end position="1324"/>
    </location>
</feature>
<feature type="region of interest" description="Disordered" evidence="6">
    <location>
        <begin position="1351"/>
        <end position="1663"/>
    </location>
</feature>
<dbReference type="PANTHER" id="PTHR21597">
    <property type="entry name" value="THO2 PROTEIN"/>
    <property type="match status" value="1"/>
</dbReference>
<proteinExistence type="inferred from homology"/>
<feature type="compositionally biased region" description="Basic and acidic residues" evidence="6">
    <location>
        <begin position="1697"/>
        <end position="1711"/>
    </location>
</feature>
<feature type="compositionally biased region" description="Basic and acidic residues" evidence="6">
    <location>
        <begin position="801"/>
        <end position="811"/>
    </location>
</feature>
<evidence type="ECO:0000259" key="8">
    <source>
        <dbReference type="Pfam" id="PF11732"/>
    </source>
</evidence>
<evidence type="ECO:0000256" key="1">
    <source>
        <dbReference type="ARBA" id="ARBA00004123"/>
    </source>
</evidence>
<feature type="compositionally biased region" description="Basic and acidic residues" evidence="6">
    <location>
        <begin position="1625"/>
        <end position="1657"/>
    </location>
</feature>
<evidence type="ECO:0000313" key="11">
    <source>
        <dbReference type="Proteomes" id="UP001210925"/>
    </source>
</evidence>
<dbReference type="Pfam" id="PF11262">
    <property type="entry name" value="Tho2"/>
    <property type="match status" value="1"/>
</dbReference>
<keyword evidence="5" id="KW-0175">Coiled coil</keyword>
<dbReference type="InterPro" id="IPR040007">
    <property type="entry name" value="Tho2"/>
</dbReference>
<reference evidence="10" key="1">
    <citation type="submission" date="2020-05" db="EMBL/GenBank/DDBJ databases">
        <title>Phylogenomic resolution of chytrid fungi.</title>
        <authorList>
            <person name="Stajich J.E."/>
            <person name="Amses K."/>
            <person name="Simmons R."/>
            <person name="Seto K."/>
            <person name="Myers J."/>
            <person name="Bonds A."/>
            <person name="Quandt C.A."/>
            <person name="Barry K."/>
            <person name="Liu P."/>
            <person name="Grigoriev I."/>
            <person name="Longcore J.E."/>
            <person name="James T.Y."/>
        </authorList>
    </citation>
    <scope>NUCLEOTIDE SEQUENCE</scope>
    <source>
        <strain evidence="10">PLAUS21</strain>
    </source>
</reference>
<gene>
    <name evidence="10" type="primary">THOC2</name>
    <name evidence="10" type="ORF">HK103_000774</name>
</gene>
<dbReference type="Proteomes" id="UP001210925">
    <property type="component" value="Unassembled WGS sequence"/>
</dbReference>
<dbReference type="InterPro" id="IPR021418">
    <property type="entry name" value="THO_THOC2_C"/>
</dbReference>
<evidence type="ECO:0000256" key="6">
    <source>
        <dbReference type="SAM" id="MobiDB-lite"/>
    </source>
</evidence>
<dbReference type="InterPro" id="IPR032302">
    <property type="entry name" value="THOC2_N"/>
</dbReference>
<feature type="compositionally biased region" description="Polar residues" evidence="6">
    <location>
        <begin position="1851"/>
        <end position="1867"/>
    </location>
</feature>
<feature type="compositionally biased region" description="Basic and acidic residues" evidence="6">
    <location>
        <begin position="1839"/>
        <end position="1849"/>
    </location>
</feature>
<evidence type="ECO:0000259" key="7">
    <source>
        <dbReference type="Pfam" id="PF11262"/>
    </source>
</evidence>
<evidence type="ECO:0000259" key="9">
    <source>
        <dbReference type="Pfam" id="PF16134"/>
    </source>
</evidence>
<feature type="compositionally biased region" description="Basic and acidic residues" evidence="6">
    <location>
        <begin position="1797"/>
        <end position="1808"/>
    </location>
</feature>
<dbReference type="GO" id="GO:0006406">
    <property type="term" value="P:mRNA export from nucleus"/>
    <property type="evidence" value="ECO:0007669"/>
    <property type="project" value="InterPro"/>
</dbReference>
<keyword evidence="4" id="KW-0539">Nucleus</keyword>
<name>A0AAD5UB49_9FUNG</name>
<dbReference type="Pfam" id="PF11732">
    <property type="entry name" value="Thoc2"/>
    <property type="match status" value="1"/>
</dbReference>
<organism evidence="10 11">
    <name type="scientific">Boothiomyces macroporosus</name>
    <dbReference type="NCBI Taxonomy" id="261099"/>
    <lineage>
        <taxon>Eukaryota</taxon>
        <taxon>Fungi</taxon>
        <taxon>Fungi incertae sedis</taxon>
        <taxon>Chytridiomycota</taxon>
        <taxon>Chytridiomycota incertae sedis</taxon>
        <taxon>Chytridiomycetes</taxon>
        <taxon>Rhizophydiales</taxon>
        <taxon>Terramycetaceae</taxon>
        <taxon>Boothiomyces</taxon>
    </lineage>
</organism>
<feature type="compositionally biased region" description="Acidic residues" evidence="6">
    <location>
        <begin position="812"/>
        <end position="832"/>
    </location>
</feature>
<feature type="region of interest" description="Disordered" evidence="6">
    <location>
        <begin position="1697"/>
        <end position="1983"/>
    </location>
</feature>
<feature type="compositionally biased region" description="Basic and acidic residues" evidence="6">
    <location>
        <begin position="1742"/>
        <end position="1751"/>
    </location>
</feature>
<feature type="coiled-coil region" evidence="5">
    <location>
        <begin position="929"/>
        <end position="990"/>
    </location>
</feature>
<sequence length="1983" mass="232615">MQSENDLKVQIQESVKLYFDTNDIAPLKSLAVEPGFNDLIVDYILLLDIQLVEKQPIINLIKELSLPSELLLTTLDTELLAAVGEIEDAKFVDRKIIRANTNLLYKQTRYNLLREESEGYSKLVVLVIEGLVLPLDVYFNKDEKDYVELRNRDLKKTSTIIENIRKLIGYFDLDPNRVLDILLDLFIANFLDYWDYFLLLFQGLVEKQNNLGQLLGFKYRSYQEAPIQLYYVSAILIKHSLLQINELYPFLNEKPLDQYKKELREQVKNAGRFVRVVMGELGAVEQAPEKTVKARNCQKSGVLECALAIGNLLLIQGDLKTSLTLLNEVKFIDKEIGYNICRIIHLLVDQVDTRVFKSKSKDLNLFCPPVSSYQTSCGLSTRVYTGKKHYPSLFRFFYPWKDDLIRELNIKESVETKPETISLLKKISDLLYYAGAYLSSDNLLLGKIIRFGKHLLKLGLEKECKQLLSEYIFPAVSLTQTNTNISNEIWKIVKQFDYKTRYALYGEWRHFTYSRIDILQVASTGNRKDIQYIMNRLSKENVKLNGRQIGKIVHSNPTLTFAYIINMIESYDNMIPFVVEATRYLTDLDLDILCFSLLESLSKPKEKIEPNGTTIEKWLKSLSTFSGTLFKKHSIDLEGLLQYICNQLANNQVYDLVILQDLLTQMGGTSLPEEATAIQLECLAGGELLRKEGFLNNQKSIKKTSTRLMKNLKSNMMKIGILIAQQQQEIIYRQKDEFDLPSLKILGWLNDLCLKSFLQYFEFVFDNNSDYPSFEYLVERIRVPFAFHIYRQKILIDMQGRDEKKEEVDDRKEDEEEEEEVQVEGEDENEEEGKDKDTGKNTLETKEIETKEIVDDPGKDEEMQVDEQNEMMDEKSSVVEDDMQVDIEIHPVLQELSNQILQLNLAPQSYVDFYTNFWCLSLSDILVPTKRYELQMKKHKQTLAELEKAKNDSRNRKEKERVLSMQLQLLKELNSQKHFHKRTMERLKMTKGGWFKEENLDIPAYMLEQVYERCCISPADAIYCAHFIKLSHTLGTDNLSTLMLYDKILDSGCIHSILFSLTEFEAKNYGLFLSTILETLTRWYKDEALYDQVTRDVPGFKKNIESVLSYKEFKQMMINWQLQLRQAFLPCLKSGEYMQMRNAIIVLDKINDFFPTIDFIGQQIEVSIMKIEENEIRGDMKQLARSYYAKIQHCKKEWKPVEILDLEPQIQFAGQTIIFKQLEISENDKMQKIEALAWAKPAEEKEEKVREWDKDKTVDRREKRNDRDNERDSRDRDRDSKDKRSTKADENKESRNRDSKDPKESISRESEKDASKRVFTVKNDKDVLITIEKMEMEVGELDEGEIDEKIEEITVWTEDDKDTEMLLPDQEESGTMEQTELTKQANEKSMVEKTPTKNQSQDRRDRFESTPTRSDRDRRSNERDRGKVDWERNNDRAERDRGYDRPGNRVDRNSSSNDRNDRHERDRGDRNAYGNDRERDRNLHPERNQPERASYGNNRPDRDSRNVAGIDRNSSQSDRDRSSFGSDRLNERDRFDRNSTGNDRRDRNDRVSNERSQDRGDYRRNEDDRSRLQSDHGYNDRNRTFGRDRDRNATDMDRNRDSDRNKSTADRSSNMPKEQLSVTVDTKERADIADKPRANEEVKDLPDSKTPITDKTDVSPAKPVIPEEVLRKISQVKSQIEKSAGLDKEQVLKQKIEQEKKNREFLKKQEEFSSENEVSRVPSKDTLFKEPRPEQVDTGELENTKFEDSRLLSDTTQQPPKTLPAEKEPPIVSKSESFPVEIPKTPKMDSPKQQTEFTRDESPRKPEDDNGNTRLRDSPSPENPPTQEYVAADQVQVESKTEHKYERPKFSRTTSLDSNKEVSNNEDSATKADASNEPAKKENNQDIQNARSKQYQRPRQDQRDSRNDRDFQRNDNRDRFPRKDFQRDNRMRDNRERDGNFRERFQNQYTDRRNDRFERNDRQNDRPNDRRFNRNDRYQVTLI</sequence>
<evidence type="ECO:0000256" key="2">
    <source>
        <dbReference type="ARBA" id="ARBA00007857"/>
    </source>
</evidence>
<dbReference type="Pfam" id="PF16134">
    <property type="entry name" value="THOC2_N"/>
    <property type="match status" value="1"/>
</dbReference>
<comment type="similarity">
    <text evidence="2">Belongs to the THOC2 family.</text>
</comment>
<dbReference type="EMBL" id="JADGKB010000114">
    <property type="protein sequence ID" value="KAJ3253280.1"/>
    <property type="molecule type" value="Genomic_DNA"/>
</dbReference>
<comment type="subcellular location">
    <subcellularLocation>
        <location evidence="1">Nucleus</location>
    </subcellularLocation>
</comment>
<protein>
    <recommendedName>
        <fullName evidence="3">THO complex subunit 2</fullName>
    </recommendedName>
</protein>
<dbReference type="InterPro" id="IPR021726">
    <property type="entry name" value="THO_THOC2_N"/>
</dbReference>
<evidence type="ECO:0000313" key="10">
    <source>
        <dbReference type="EMBL" id="KAJ3253280.1"/>
    </source>
</evidence>
<feature type="compositionally biased region" description="Basic and acidic residues" evidence="6">
    <location>
        <begin position="1385"/>
        <end position="1490"/>
    </location>
</feature>
<feature type="compositionally biased region" description="Basic and acidic residues" evidence="6">
    <location>
        <begin position="1722"/>
        <end position="1735"/>
    </location>
</feature>
<feature type="compositionally biased region" description="Basic and acidic residues" evidence="6">
    <location>
        <begin position="1898"/>
        <end position="1977"/>
    </location>
</feature>
<dbReference type="GO" id="GO:0006397">
    <property type="term" value="P:mRNA processing"/>
    <property type="evidence" value="ECO:0007669"/>
    <property type="project" value="InterPro"/>
</dbReference>
<feature type="compositionally biased region" description="Polar residues" evidence="6">
    <location>
        <begin position="1610"/>
        <end position="1624"/>
    </location>
</feature>
<dbReference type="PANTHER" id="PTHR21597:SF0">
    <property type="entry name" value="THO COMPLEX SUBUNIT 2"/>
    <property type="match status" value="1"/>
</dbReference>
<feature type="region of interest" description="Disordered" evidence="6">
    <location>
        <begin position="801"/>
        <end position="846"/>
    </location>
</feature>
<feature type="domain" description="THO complex subunit 2 N-terminal" evidence="9">
    <location>
        <begin position="41"/>
        <end position="547"/>
    </location>
</feature>
<feature type="compositionally biased region" description="Polar residues" evidence="6">
    <location>
        <begin position="1885"/>
        <end position="1895"/>
    </location>
</feature>
<evidence type="ECO:0000256" key="4">
    <source>
        <dbReference type="ARBA" id="ARBA00023242"/>
    </source>
</evidence>
<feature type="compositionally biased region" description="Basic and acidic residues" evidence="6">
    <location>
        <begin position="833"/>
        <end position="846"/>
    </location>
</feature>
<feature type="compositionally biased region" description="Polar residues" evidence="6">
    <location>
        <begin position="1375"/>
        <end position="1384"/>
    </location>
</feature>
<feature type="domain" description="THO complex subunitTHOC2 N-terminal" evidence="8">
    <location>
        <begin position="549"/>
        <end position="623"/>
    </location>
</feature>